<keyword evidence="3" id="KW-0808">Transferase</keyword>
<dbReference type="InterPro" id="IPR027417">
    <property type="entry name" value="P-loop_NTPase"/>
</dbReference>
<dbReference type="RefSeq" id="WP_322497532.1">
    <property type="nucleotide sequence ID" value="NZ_JARGYT010000017.1"/>
</dbReference>
<organism evidence="7 8">
    <name type="scientific">Candidatus Cyrtobacter comes</name>
    <dbReference type="NCBI Taxonomy" id="675776"/>
    <lineage>
        <taxon>Bacteria</taxon>
        <taxon>Pseudomonadati</taxon>
        <taxon>Pseudomonadota</taxon>
        <taxon>Alphaproteobacteria</taxon>
        <taxon>Rickettsiales</taxon>
        <taxon>Candidatus Midichloriaceae</taxon>
        <taxon>Candidatus Cyrtobacter</taxon>
    </lineage>
</organism>
<name>A0ABU5L7C9_9RICK</name>
<reference evidence="7 8" key="1">
    <citation type="submission" date="2023-02" db="EMBL/GenBank/DDBJ databases">
        <title>Host association and intracellularity evolved multiple times independently in the Rickettsiales.</title>
        <authorList>
            <person name="Castelli M."/>
            <person name="Nardi T."/>
            <person name="Gammuto L."/>
            <person name="Bellinzona G."/>
            <person name="Sabaneyeva E."/>
            <person name="Potekhin A."/>
            <person name="Serra V."/>
            <person name="Petroni G."/>
            <person name="Sassera D."/>
        </authorList>
    </citation>
    <scope>NUCLEOTIDE SEQUENCE [LARGE SCALE GENOMIC DNA]</scope>
    <source>
        <strain evidence="7 8">BOD18</strain>
    </source>
</reference>
<dbReference type="EC" id="2.7.1.48" evidence="2"/>
<accession>A0ABU5L7C9</accession>
<protein>
    <recommendedName>
        <fullName evidence="2">uridine/cytidine kinase</fullName>
        <ecNumber evidence="2">2.7.1.48</ecNumber>
    </recommendedName>
</protein>
<dbReference type="CDD" id="cd02023">
    <property type="entry name" value="UMPK"/>
    <property type="match status" value="1"/>
</dbReference>
<keyword evidence="8" id="KW-1185">Reference proteome</keyword>
<dbReference type="InterPro" id="IPR000764">
    <property type="entry name" value="Uridine_kinase-like"/>
</dbReference>
<evidence type="ECO:0000313" key="8">
    <source>
        <dbReference type="Proteomes" id="UP001293791"/>
    </source>
</evidence>
<keyword evidence="4" id="KW-0547">Nucleotide-binding</keyword>
<evidence type="ECO:0000259" key="6">
    <source>
        <dbReference type="Pfam" id="PF00485"/>
    </source>
</evidence>
<gene>
    <name evidence="7" type="ORF">Cyrtocomes_00408</name>
</gene>
<dbReference type="InterPro" id="IPR006083">
    <property type="entry name" value="PRK/URK"/>
</dbReference>
<dbReference type="Proteomes" id="UP001293791">
    <property type="component" value="Unassembled WGS sequence"/>
</dbReference>
<evidence type="ECO:0000313" key="7">
    <source>
        <dbReference type="EMBL" id="MDZ5762042.1"/>
    </source>
</evidence>
<comment type="pathway">
    <text evidence="1">Pyrimidine metabolism; UMP biosynthesis via salvage pathway; UMP from uridine: step 1/1.</text>
</comment>
<dbReference type="SUPFAM" id="SSF52540">
    <property type="entry name" value="P-loop containing nucleoside triphosphate hydrolases"/>
    <property type="match status" value="1"/>
</dbReference>
<feature type="domain" description="Phosphoribulokinase/uridine kinase" evidence="6">
    <location>
        <begin position="7"/>
        <end position="191"/>
    </location>
</feature>
<comment type="caution">
    <text evidence="7">The sequence shown here is derived from an EMBL/GenBank/DDBJ whole genome shotgun (WGS) entry which is preliminary data.</text>
</comment>
<proteinExistence type="predicted"/>
<evidence type="ECO:0000256" key="2">
    <source>
        <dbReference type="ARBA" id="ARBA00012137"/>
    </source>
</evidence>
<dbReference type="GO" id="GO:0016301">
    <property type="term" value="F:kinase activity"/>
    <property type="evidence" value="ECO:0007669"/>
    <property type="project" value="UniProtKB-KW"/>
</dbReference>
<dbReference type="NCBIfam" id="NF004018">
    <property type="entry name" value="PRK05480.1"/>
    <property type="match status" value="1"/>
</dbReference>
<evidence type="ECO:0000256" key="5">
    <source>
        <dbReference type="ARBA" id="ARBA00022777"/>
    </source>
</evidence>
<evidence type="ECO:0000256" key="4">
    <source>
        <dbReference type="ARBA" id="ARBA00022741"/>
    </source>
</evidence>
<dbReference type="PRINTS" id="PR00988">
    <property type="entry name" value="URIDINKINASE"/>
</dbReference>
<dbReference type="Gene3D" id="3.40.50.300">
    <property type="entry name" value="P-loop containing nucleotide triphosphate hydrolases"/>
    <property type="match status" value="1"/>
</dbReference>
<dbReference type="Pfam" id="PF00485">
    <property type="entry name" value="PRK"/>
    <property type="match status" value="1"/>
</dbReference>
<dbReference type="EMBL" id="JARGYT010000017">
    <property type="protein sequence ID" value="MDZ5762042.1"/>
    <property type="molecule type" value="Genomic_DNA"/>
</dbReference>
<sequence length="208" mass="23862">MKTSTLVAVSGLSGSGKTRFVQNLYSFFDPQQVTLFSSDNYYKNQDHIPIQLRDGVNYDHPSAIDADLMAEHIQKLAEGDDILMPLYDFVTHTSIKGMEIMVRSAPVIIVEGLFLLAIEKIREMMDLKIFIDVPHDVCLVRRMYRDMKQKKRDLDTIMDMHMNNVSNMAQDFIIPSKRHADILFSRGGDNEHALNMLKLTIQNILNNQ</sequence>
<dbReference type="PANTHER" id="PTHR10285">
    <property type="entry name" value="URIDINE KINASE"/>
    <property type="match status" value="1"/>
</dbReference>
<evidence type="ECO:0000256" key="3">
    <source>
        <dbReference type="ARBA" id="ARBA00022679"/>
    </source>
</evidence>
<evidence type="ECO:0000256" key="1">
    <source>
        <dbReference type="ARBA" id="ARBA00004690"/>
    </source>
</evidence>
<keyword evidence="5 7" id="KW-0418">Kinase</keyword>